<gene>
    <name evidence="1" type="ORF">NCTC10924_00738</name>
</gene>
<name>A0A4V0H5Y6_STRPO</name>
<dbReference type="Proteomes" id="UP000306241">
    <property type="component" value="Chromosome"/>
</dbReference>
<proteinExistence type="predicted"/>
<protein>
    <submittedName>
        <fullName evidence="1">Uncharacterized protein</fullName>
    </submittedName>
</protein>
<sequence>MKKLNLSGERFGRLKVIKKTEKKAGNNEFVYLCRCDCGKIIESYTSLLTRGKTKSCGCLHQDTRMTDLSSLNAKKQLTDGVELDMFDNRHNKNNTSGYKGVYKHGKGYLARMCVKGNHYHGLTRQTKEEAYLDRKAFEEKLLPKS</sequence>
<evidence type="ECO:0000313" key="2">
    <source>
        <dbReference type="Proteomes" id="UP000306241"/>
    </source>
</evidence>
<reference evidence="1 2" key="1">
    <citation type="submission" date="2019-05" db="EMBL/GenBank/DDBJ databases">
        <authorList>
            <consortium name="Pathogen Informatics"/>
        </authorList>
    </citation>
    <scope>NUCLEOTIDE SEQUENCE [LARGE SCALE GENOMIC DNA]</scope>
    <source>
        <strain evidence="1 2">NCTC10924</strain>
    </source>
</reference>
<dbReference type="AlphaFoldDB" id="A0A4V0H5Y6"/>
<evidence type="ECO:0000313" key="1">
    <source>
        <dbReference type="EMBL" id="VTT43067.1"/>
    </source>
</evidence>
<dbReference type="EMBL" id="LR594052">
    <property type="protein sequence ID" value="VTT43067.1"/>
    <property type="molecule type" value="Genomic_DNA"/>
</dbReference>
<organism evidence="1 2">
    <name type="scientific">Streptococcus porcinus</name>
    <dbReference type="NCBI Taxonomy" id="1340"/>
    <lineage>
        <taxon>Bacteria</taxon>
        <taxon>Bacillati</taxon>
        <taxon>Bacillota</taxon>
        <taxon>Bacilli</taxon>
        <taxon>Lactobacillales</taxon>
        <taxon>Streptococcaceae</taxon>
        <taxon>Streptococcus</taxon>
    </lineage>
</organism>
<accession>A0A4V0H5Y6</accession>